<comment type="caution">
    <text evidence="2">The sequence shown here is derived from an EMBL/GenBank/DDBJ whole genome shotgun (WGS) entry which is preliminary data.</text>
</comment>
<evidence type="ECO:0000256" key="1">
    <source>
        <dbReference type="SAM" id="MobiDB-lite"/>
    </source>
</evidence>
<reference evidence="3" key="1">
    <citation type="submission" date="2022-10" db="EMBL/GenBank/DDBJ databases">
        <title>Genome assembly of Pristionchus species.</title>
        <authorList>
            <person name="Yoshida K."/>
            <person name="Sommer R.J."/>
        </authorList>
    </citation>
    <scope>NUCLEOTIDE SEQUENCE [LARGE SCALE GENOMIC DNA]</scope>
    <source>
        <strain evidence="3">RS5460</strain>
    </source>
</reference>
<dbReference type="Proteomes" id="UP001328107">
    <property type="component" value="Unassembled WGS sequence"/>
</dbReference>
<dbReference type="AlphaFoldDB" id="A0AAN5DCH5"/>
<name>A0AAN5DCH5_9BILA</name>
<organism evidence="2 3">
    <name type="scientific">Pristionchus mayeri</name>
    <dbReference type="NCBI Taxonomy" id="1317129"/>
    <lineage>
        <taxon>Eukaryota</taxon>
        <taxon>Metazoa</taxon>
        <taxon>Ecdysozoa</taxon>
        <taxon>Nematoda</taxon>
        <taxon>Chromadorea</taxon>
        <taxon>Rhabditida</taxon>
        <taxon>Rhabditina</taxon>
        <taxon>Diplogasteromorpha</taxon>
        <taxon>Diplogasteroidea</taxon>
        <taxon>Neodiplogasteridae</taxon>
        <taxon>Pristionchus</taxon>
    </lineage>
</organism>
<protein>
    <submittedName>
        <fullName evidence="2">Uncharacterized protein</fullName>
    </submittedName>
</protein>
<accession>A0AAN5DCH5</accession>
<proteinExistence type="predicted"/>
<evidence type="ECO:0000313" key="3">
    <source>
        <dbReference type="Proteomes" id="UP001328107"/>
    </source>
</evidence>
<evidence type="ECO:0000313" key="2">
    <source>
        <dbReference type="EMBL" id="GMR59590.1"/>
    </source>
</evidence>
<feature type="non-terminal residue" evidence="2">
    <location>
        <position position="1"/>
    </location>
</feature>
<sequence length="156" mass="17445">KEGEEEGEEREGGRWWECLFIDCSCINCLFHLLIRPSTLRPFLPLSLPNVLLLVSPSLTHCSSRELKPDAVPSQASSILSSLLASLLRSSRSSSQPASINLLPVYIEWQSINELSPILILEDGKGREGIERSYAEDPEGVGYYGAADKKRRREDEE</sequence>
<feature type="region of interest" description="Disordered" evidence="1">
    <location>
        <begin position="131"/>
        <end position="156"/>
    </location>
</feature>
<dbReference type="EMBL" id="BTRK01000006">
    <property type="protein sequence ID" value="GMR59590.1"/>
    <property type="molecule type" value="Genomic_DNA"/>
</dbReference>
<keyword evidence="3" id="KW-1185">Reference proteome</keyword>
<gene>
    <name evidence="2" type="ORF">PMAYCL1PPCAC_29785</name>
</gene>